<dbReference type="EMBL" id="JAACJM010000177">
    <property type="protein sequence ID" value="KAF5340177.1"/>
    <property type="molecule type" value="Genomic_DNA"/>
</dbReference>
<accession>A0A8H5CGK9</accession>
<protein>
    <submittedName>
        <fullName evidence="1">Uncharacterized protein</fullName>
    </submittedName>
</protein>
<comment type="caution">
    <text evidence="1">The sequence shown here is derived from an EMBL/GenBank/DDBJ whole genome shotgun (WGS) entry which is preliminary data.</text>
</comment>
<evidence type="ECO:0000313" key="2">
    <source>
        <dbReference type="Proteomes" id="UP000559256"/>
    </source>
</evidence>
<evidence type="ECO:0000313" key="1">
    <source>
        <dbReference type="EMBL" id="KAF5340177.1"/>
    </source>
</evidence>
<organism evidence="1 2">
    <name type="scientific">Tetrapyrgos nigripes</name>
    <dbReference type="NCBI Taxonomy" id="182062"/>
    <lineage>
        <taxon>Eukaryota</taxon>
        <taxon>Fungi</taxon>
        <taxon>Dikarya</taxon>
        <taxon>Basidiomycota</taxon>
        <taxon>Agaricomycotina</taxon>
        <taxon>Agaricomycetes</taxon>
        <taxon>Agaricomycetidae</taxon>
        <taxon>Agaricales</taxon>
        <taxon>Marasmiineae</taxon>
        <taxon>Marasmiaceae</taxon>
        <taxon>Tetrapyrgos</taxon>
    </lineage>
</organism>
<keyword evidence="2" id="KW-1185">Reference proteome</keyword>
<dbReference type="Proteomes" id="UP000559256">
    <property type="component" value="Unassembled WGS sequence"/>
</dbReference>
<proteinExistence type="predicted"/>
<dbReference type="AlphaFoldDB" id="A0A8H5CGK9"/>
<sequence>MVAMNALYVLPPRLSAQQNAYCGHSYEVGNEVQIRAGLVEGYRVVNSPLLFPGSPTEQITFDVGEYVQICEVEKSTPNYPSSATNAKYRVCSQRRVHAGWKKDMGVKITNYVPSSIIEPVSPAMGQVPSAGYYDPGDVVKLSHSWAPTSSVRGNSYLKPGTFLIIRSGPLTALGKPYNYGLHEGPDGPFYVVCKVDPNMITHTFYSKDWVSPSQLKA</sequence>
<gene>
    <name evidence="1" type="ORF">D9758_014979</name>
</gene>
<reference evidence="1 2" key="1">
    <citation type="journal article" date="2020" name="ISME J.">
        <title>Uncovering the hidden diversity of litter-decomposition mechanisms in mushroom-forming fungi.</title>
        <authorList>
            <person name="Floudas D."/>
            <person name="Bentzer J."/>
            <person name="Ahren D."/>
            <person name="Johansson T."/>
            <person name="Persson P."/>
            <person name="Tunlid A."/>
        </authorList>
    </citation>
    <scope>NUCLEOTIDE SEQUENCE [LARGE SCALE GENOMIC DNA]</scope>
    <source>
        <strain evidence="1 2">CBS 291.85</strain>
    </source>
</reference>
<name>A0A8H5CGK9_9AGAR</name>